<feature type="chain" id="PRO_5047183710" description="Long-chain fatty acid transport protein" evidence="1">
    <location>
        <begin position="20"/>
        <end position="411"/>
    </location>
</feature>
<proteinExistence type="predicted"/>
<keyword evidence="1" id="KW-0732">Signal</keyword>
<dbReference type="RefSeq" id="WP_371571436.1">
    <property type="nucleotide sequence ID" value="NZ_JASMRN010000012.1"/>
</dbReference>
<sequence>MIKKILISSFLLLSLATFAQQGSASPYSFYGIGEVRFKGTVENRAMAGIGLEKDSIHINLENPASYAGLKLTTFTIGGTQSSNTLKNSTTSESANRTTIDYLAVGLPLGKFGLGFGLIPYSSVGYRISSTSSEIEGVNTEYSGSGGLNKAFVGLGYAVAKGLSIGADINYNFGRIEATSIAAINDVPYGTTELNRADLSGVNFNFGAMYEHKIGKKLNAYGSLYYSLENSLTSTNIRSVSTFFADSGIDTFDLQESSKKLSYPSKITMSAGVGEARRWLVGAKLAYQENPGEANEYNSAANVGYGRYATASVGGYYIPNYNSFTSYFKRIVYRGGIRFEKTGLVVNSESIDDKAITLGMGLPLPGTYSNLNLGLEIGQRGSTKGGLVQQDYINISVGFSFNDKWFQKRKFD</sequence>
<gene>
    <name evidence="2" type="ORF">QO192_13495</name>
</gene>
<dbReference type="EMBL" id="JASMRN010000012">
    <property type="protein sequence ID" value="MEZ7516290.1"/>
    <property type="molecule type" value="Genomic_DNA"/>
</dbReference>
<feature type="signal peptide" evidence="1">
    <location>
        <begin position="1"/>
        <end position="19"/>
    </location>
</feature>
<comment type="caution">
    <text evidence="2">The sequence shown here is derived from an EMBL/GenBank/DDBJ whole genome shotgun (WGS) entry which is preliminary data.</text>
</comment>
<dbReference type="Gene3D" id="2.40.160.60">
    <property type="entry name" value="Outer membrane protein transport protein (OMPP1/FadL/TodX)"/>
    <property type="match status" value="1"/>
</dbReference>
<keyword evidence="3" id="KW-1185">Reference proteome</keyword>
<organism evidence="2 3">
    <name type="scientific">Flavobacterium frigidarium</name>
    <dbReference type="NCBI Taxonomy" id="99286"/>
    <lineage>
        <taxon>Bacteria</taxon>
        <taxon>Pseudomonadati</taxon>
        <taxon>Bacteroidota</taxon>
        <taxon>Flavobacteriia</taxon>
        <taxon>Flavobacteriales</taxon>
        <taxon>Flavobacteriaceae</taxon>
        <taxon>Flavobacterium</taxon>
    </lineage>
</organism>
<evidence type="ECO:0000256" key="1">
    <source>
        <dbReference type="SAM" id="SignalP"/>
    </source>
</evidence>
<protein>
    <recommendedName>
        <fullName evidence="4">Long-chain fatty acid transport protein</fullName>
    </recommendedName>
</protein>
<dbReference type="Proteomes" id="UP001568894">
    <property type="component" value="Unassembled WGS sequence"/>
</dbReference>
<evidence type="ECO:0008006" key="4">
    <source>
        <dbReference type="Google" id="ProtNLM"/>
    </source>
</evidence>
<dbReference type="SUPFAM" id="SSF56935">
    <property type="entry name" value="Porins"/>
    <property type="match status" value="1"/>
</dbReference>
<accession>A0ABV4KHW7</accession>
<name>A0ABV4KHW7_9FLAO</name>
<reference evidence="2 3" key="1">
    <citation type="submission" date="2023-05" db="EMBL/GenBank/DDBJ databases">
        <title>Adaptations of aquatic viruses from atmosphere-close ecosystems of the Central Arctic Ocean.</title>
        <authorList>
            <person name="Rahlff J."/>
            <person name="Holmfeldt K."/>
        </authorList>
    </citation>
    <scope>NUCLEOTIDE SEQUENCE [LARGE SCALE GENOMIC DNA]</scope>
    <source>
        <strain evidence="2 3">Arc14</strain>
    </source>
</reference>
<evidence type="ECO:0000313" key="2">
    <source>
        <dbReference type="EMBL" id="MEZ7516290.1"/>
    </source>
</evidence>
<evidence type="ECO:0000313" key="3">
    <source>
        <dbReference type="Proteomes" id="UP001568894"/>
    </source>
</evidence>